<dbReference type="AlphaFoldDB" id="A0A4V2HSS5"/>
<feature type="transmembrane region" description="Helical" evidence="1">
    <location>
        <begin position="133"/>
        <end position="156"/>
    </location>
</feature>
<keyword evidence="1" id="KW-1133">Transmembrane helix</keyword>
<keyword evidence="3" id="KW-1185">Reference proteome</keyword>
<keyword evidence="1" id="KW-0812">Transmembrane</keyword>
<dbReference type="OrthoDB" id="678029at2"/>
<evidence type="ECO:0000313" key="2">
    <source>
        <dbReference type="EMBL" id="TAI48890.1"/>
    </source>
</evidence>
<proteinExistence type="predicted"/>
<gene>
    <name evidence="2" type="ORF">EW142_03575</name>
</gene>
<dbReference type="EMBL" id="SGIU01000001">
    <property type="protein sequence ID" value="TAI48890.1"/>
    <property type="molecule type" value="Genomic_DNA"/>
</dbReference>
<keyword evidence="1" id="KW-0472">Membrane</keyword>
<protein>
    <submittedName>
        <fullName evidence="2">Uncharacterized protein</fullName>
    </submittedName>
</protein>
<sequence>MKKNDTLTLLAVGAICWILRVVTHEVIGHGGSNLFFGGKAISVSTMFFKASQPDFSFLQQKVFIASGSIINLILGFTSFYFFKKQKTKNSWKGYFLWITSIIFILNTGGYIAFSQFLSSGMDWSVFLKGLSPLWLWKTLELIVGVSLIYVGFKIAVNYKRVFFFKGITNRYEKKILVLPYISATLVSVIAALNMVSDNLGLLVLGAFGNSFFFLSPMLIAAFIKVPTTLNKEIADKPTLTRNYWLISIASFLTLLFILVLSREIYF</sequence>
<reference evidence="2 3" key="1">
    <citation type="submission" date="2019-02" db="EMBL/GenBank/DDBJ databases">
        <title>Draft genome sequence of Muricauda sp. 176CP4-71.</title>
        <authorList>
            <person name="Park J.-S."/>
        </authorList>
    </citation>
    <scope>NUCLEOTIDE SEQUENCE [LARGE SCALE GENOMIC DNA]</scope>
    <source>
        <strain evidence="2 3">176CP4-71</strain>
    </source>
</reference>
<feature type="transmembrane region" description="Helical" evidence="1">
    <location>
        <begin position="94"/>
        <end position="113"/>
    </location>
</feature>
<accession>A0A4V2HSS5</accession>
<evidence type="ECO:0000313" key="3">
    <source>
        <dbReference type="Proteomes" id="UP000291981"/>
    </source>
</evidence>
<feature type="transmembrane region" description="Helical" evidence="1">
    <location>
        <begin position="201"/>
        <end position="223"/>
    </location>
</feature>
<dbReference type="RefSeq" id="WP_130609753.1">
    <property type="nucleotide sequence ID" value="NZ_SGIU01000001.1"/>
</dbReference>
<organism evidence="2 3">
    <name type="scientific">Flagellimonas allohymeniacidonis</name>
    <dbReference type="NCBI Taxonomy" id="2517819"/>
    <lineage>
        <taxon>Bacteria</taxon>
        <taxon>Pseudomonadati</taxon>
        <taxon>Bacteroidota</taxon>
        <taxon>Flavobacteriia</taxon>
        <taxon>Flavobacteriales</taxon>
        <taxon>Flavobacteriaceae</taxon>
        <taxon>Flagellimonas</taxon>
    </lineage>
</organism>
<feature type="transmembrane region" description="Helical" evidence="1">
    <location>
        <begin position="243"/>
        <end position="261"/>
    </location>
</feature>
<comment type="caution">
    <text evidence="2">The sequence shown here is derived from an EMBL/GenBank/DDBJ whole genome shotgun (WGS) entry which is preliminary data.</text>
</comment>
<feature type="transmembrane region" description="Helical" evidence="1">
    <location>
        <begin position="62"/>
        <end position="82"/>
    </location>
</feature>
<feature type="transmembrane region" description="Helical" evidence="1">
    <location>
        <begin position="177"/>
        <end position="195"/>
    </location>
</feature>
<dbReference type="Proteomes" id="UP000291981">
    <property type="component" value="Unassembled WGS sequence"/>
</dbReference>
<evidence type="ECO:0000256" key="1">
    <source>
        <dbReference type="SAM" id="Phobius"/>
    </source>
</evidence>
<name>A0A4V2HSS5_9FLAO</name>